<dbReference type="Gene3D" id="3.40.50.1110">
    <property type="entry name" value="SGNH hydrolase"/>
    <property type="match status" value="1"/>
</dbReference>
<keyword evidence="6" id="KW-0442">Lipid degradation</keyword>
<keyword evidence="9" id="KW-1185">Reference proteome</keyword>
<dbReference type="GO" id="GO:0016042">
    <property type="term" value="P:lipid catabolic process"/>
    <property type="evidence" value="ECO:0007669"/>
    <property type="project" value="UniProtKB-KW"/>
</dbReference>
<dbReference type="SUPFAM" id="SSF52266">
    <property type="entry name" value="SGNH hydrolase"/>
    <property type="match status" value="1"/>
</dbReference>
<dbReference type="OrthoDB" id="1683520at2759"/>
<evidence type="ECO:0000256" key="4">
    <source>
        <dbReference type="ARBA" id="ARBA00022729"/>
    </source>
</evidence>
<feature type="signal peptide" evidence="8">
    <location>
        <begin position="1"/>
        <end position="17"/>
    </location>
</feature>
<dbReference type="CDD" id="cd01837">
    <property type="entry name" value="SGNH_plant_lipase_like"/>
    <property type="match status" value="1"/>
</dbReference>
<evidence type="ECO:0000256" key="8">
    <source>
        <dbReference type="SAM" id="SignalP"/>
    </source>
</evidence>
<keyword evidence="5" id="KW-0378">Hydrolase</keyword>
<dbReference type="InterPro" id="IPR051238">
    <property type="entry name" value="GDSL_esterase/lipase"/>
</dbReference>
<dbReference type="GeneID" id="111014098"/>
<keyword evidence="3" id="KW-0964">Secreted</keyword>
<evidence type="ECO:0000256" key="6">
    <source>
        <dbReference type="ARBA" id="ARBA00022963"/>
    </source>
</evidence>
<feature type="chain" id="PRO_5026912785" evidence="8">
    <location>
        <begin position="18"/>
        <end position="372"/>
    </location>
</feature>
<keyword evidence="4 8" id="KW-0732">Signal</keyword>
<dbReference type="AlphaFoldDB" id="A0A6J1CT63"/>
<evidence type="ECO:0000256" key="1">
    <source>
        <dbReference type="ARBA" id="ARBA00004613"/>
    </source>
</evidence>
<dbReference type="PANTHER" id="PTHR45650:SF3">
    <property type="entry name" value="OS01G0748500 PROTEIN"/>
    <property type="match status" value="1"/>
</dbReference>
<comment type="similarity">
    <text evidence="2">Belongs to the 'GDSL' lipolytic enzyme family.</text>
</comment>
<protein>
    <submittedName>
        <fullName evidence="10">GDSL esterase/lipase At1g29660-like</fullName>
    </submittedName>
</protein>
<name>A0A6J1CT63_MOMCH</name>
<evidence type="ECO:0000256" key="5">
    <source>
        <dbReference type="ARBA" id="ARBA00022801"/>
    </source>
</evidence>
<dbReference type="Proteomes" id="UP000504603">
    <property type="component" value="Unplaced"/>
</dbReference>
<reference evidence="10" key="1">
    <citation type="submission" date="2025-08" db="UniProtKB">
        <authorList>
            <consortium name="RefSeq"/>
        </authorList>
    </citation>
    <scope>IDENTIFICATION</scope>
    <source>
        <strain evidence="10">OHB3-1</strain>
    </source>
</reference>
<dbReference type="InterPro" id="IPR035669">
    <property type="entry name" value="SGNH_plant_lipase-like"/>
</dbReference>
<dbReference type="RefSeq" id="XP_022144403.1">
    <property type="nucleotide sequence ID" value="XM_022288711.1"/>
</dbReference>
<gene>
    <name evidence="10" type="primary">LOC111014098</name>
</gene>
<dbReference type="InterPro" id="IPR036514">
    <property type="entry name" value="SGNH_hydro_sf"/>
</dbReference>
<dbReference type="Pfam" id="PF00657">
    <property type="entry name" value="Lipase_GDSL"/>
    <property type="match status" value="1"/>
</dbReference>
<evidence type="ECO:0000256" key="7">
    <source>
        <dbReference type="ARBA" id="ARBA00023098"/>
    </source>
</evidence>
<organism evidence="9 10">
    <name type="scientific">Momordica charantia</name>
    <name type="common">Bitter gourd</name>
    <name type="synonym">Balsam pear</name>
    <dbReference type="NCBI Taxonomy" id="3673"/>
    <lineage>
        <taxon>Eukaryota</taxon>
        <taxon>Viridiplantae</taxon>
        <taxon>Streptophyta</taxon>
        <taxon>Embryophyta</taxon>
        <taxon>Tracheophyta</taxon>
        <taxon>Spermatophyta</taxon>
        <taxon>Magnoliopsida</taxon>
        <taxon>eudicotyledons</taxon>
        <taxon>Gunneridae</taxon>
        <taxon>Pentapetalae</taxon>
        <taxon>rosids</taxon>
        <taxon>fabids</taxon>
        <taxon>Cucurbitales</taxon>
        <taxon>Cucurbitaceae</taxon>
        <taxon>Momordiceae</taxon>
        <taxon>Momordica</taxon>
    </lineage>
</organism>
<comment type="subcellular location">
    <subcellularLocation>
        <location evidence="1">Secreted</location>
    </subcellularLocation>
</comment>
<evidence type="ECO:0000256" key="3">
    <source>
        <dbReference type="ARBA" id="ARBA00022525"/>
    </source>
</evidence>
<accession>A0A6J1CT63</accession>
<sequence>MKVALLMVYCVLTISFSFEIDWVDGSGSGSPLVSCYFVFGDSLVDNGNNNNNRGVARADYRPYGIDFSKQMMPTGRFSNGRNIADFIGEFLGFENYIPPFKNTTGWDILKGVNYASGAAGIRKESGRTQGERTSFDEQLIQHNHTISRIHNILGNNNSATMAHLERCLYVVNIGGNDYLNNYFMPLSYNTSLQFSPQQYAIALNKQFSHQLKTLYGQGARKLAIFGAALAGCSPYARATFDHKDSPCVDHINNAIQLFNIGLKSSINDLNTDFTDAKFIFIDVYNIARHDTPNQGKVNTITPCCEVGADGLQCVPLGKVCSNRSEYLFWDGVHPTEIRMKNLASRAFNAQHSNDTYPFDINHLVQFQPTSTL</sequence>
<dbReference type="GO" id="GO:0005576">
    <property type="term" value="C:extracellular region"/>
    <property type="evidence" value="ECO:0007669"/>
    <property type="project" value="UniProtKB-SubCell"/>
</dbReference>
<dbReference type="InterPro" id="IPR001087">
    <property type="entry name" value="GDSL"/>
</dbReference>
<keyword evidence="7" id="KW-0443">Lipid metabolism</keyword>
<proteinExistence type="inferred from homology"/>
<dbReference type="KEGG" id="mcha:111014098"/>
<evidence type="ECO:0000313" key="10">
    <source>
        <dbReference type="RefSeq" id="XP_022144403.1"/>
    </source>
</evidence>
<evidence type="ECO:0000313" key="9">
    <source>
        <dbReference type="Proteomes" id="UP000504603"/>
    </source>
</evidence>
<dbReference type="PANTHER" id="PTHR45650">
    <property type="entry name" value="GDSL-LIKE LIPASE/ACYLHYDROLASE-RELATED"/>
    <property type="match status" value="1"/>
</dbReference>
<evidence type="ECO:0000256" key="2">
    <source>
        <dbReference type="ARBA" id="ARBA00008668"/>
    </source>
</evidence>
<dbReference type="GO" id="GO:0016788">
    <property type="term" value="F:hydrolase activity, acting on ester bonds"/>
    <property type="evidence" value="ECO:0007669"/>
    <property type="project" value="InterPro"/>
</dbReference>